<evidence type="ECO:0000313" key="2">
    <source>
        <dbReference type="Proteomes" id="UP001058016"/>
    </source>
</evidence>
<dbReference type="InterPro" id="IPR001451">
    <property type="entry name" value="Hexapep"/>
</dbReference>
<dbReference type="RefSeq" id="WP_212726015.1">
    <property type="nucleotide sequence ID" value="NZ_CP071249.1"/>
</dbReference>
<dbReference type="EMBL" id="CP071249">
    <property type="protein sequence ID" value="UUF07127.1"/>
    <property type="molecule type" value="Genomic_DNA"/>
</dbReference>
<dbReference type="InterPro" id="IPR011004">
    <property type="entry name" value="Trimer_LpxA-like_sf"/>
</dbReference>
<dbReference type="PANTHER" id="PTHR23416">
    <property type="entry name" value="SIALIC ACID SYNTHASE-RELATED"/>
    <property type="match status" value="1"/>
</dbReference>
<dbReference type="Pfam" id="PF00132">
    <property type="entry name" value="Hexapep"/>
    <property type="match status" value="1"/>
</dbReference>
<gene>
    <name evidence="1" type="ORF">J0J69_06460</name>
</gene>
<organism evidence="1 2">
    <name type="scientific">Turicibacter bilis</name>
    <dbReference type="NCBI Taxonomy" id="2735723"/>
    <lineage>
        <taxon>Bacteria</taxon>
        <taxon>Bacillati</taxon>
        <taxon>Bacillota</taxon>
        <taxon>Erysipelotrichia</taxon>
        <taxon>Erysipelotrichales</taxon>
        <taxon>Turicibacteraceae</taxon>
        <taxon>Turicibacter</taxon>
    </lineage>
</organism>
<dbReference type="SUPFAM" id="SSF51161">
    <property type="entry name" value="Trimeric LpxA-like enzymes"/>
    <property type="match status" value="1"/>
</dbReference>
<dbReference type="PANTHER" id="PTHR23416:SF78">
    <property type="entry name" value="LIPOPOLYSACCHARIDE BIOSYNTHESIS O-ACETYL TRANSFERASE WBBJ-RELATED"/>
    <property type="match status" value="1"/>
</dbReference>
<dbReference type="Gene3D" id="2.160.10.10">
    <property type="entry name" value="Hexapeptide repeat proteins"/>
    <property type="match status" value="2"/>
</dbReference>
<evidence type="ECO:0000313" key="1">
    <source>
        <dbReference type="EMBL" id="UUF07127.1"/>
    </source>
</evidence>
<accession>A0ABY5JKB2</accession>
<dbReference type="Proteomes" id="UP001058016">
    <property type="component" value="Chromosome"/>
</dbReference>
<dbReference type="CDD" id="cd04647">
    <property type="entry name" value="LbH_MAT_like"/>
    <property type="match status" value="1"/>
</dbReference>
<name>A0ABY5JKB2_9FIRM</name>
<dbReference type="Pfam" id="PF14602">
    <property type="entry name" value="Hexapep_2"/>
    <property type="match status" value="1"/>
</dbReference>
<dbReference type="InterPro" id="IPR051159">
    <property type="entry name" value="Hexapeptide_acetyltransf"/>
</dbReference>
<sequence>MIIKKIVKKIKGNDFELDPNIPFSYLIHKSIEMIFNLIRGNIKFLFVKKNSRLFFVGKKTKIKVSKKVTINKGVNIGDNVVIDALSLNGVKIGSNVRIGDYSRILCSGTIRNLGKGFSIGDNCGIGDYGFFGSAGGIEIGNDVIMGQNVRFHSENHNYQDLTIPIRLQGVTNKGIKIGNNCWIGSGAVFLDGVEVGSGCVIGANCLVNRNIPDNSVVVGIPARIIKVRK</sequence>
<reference evidence="1 2" key="1">
    <citation type="submission" date="2021-03" db="EMBL/GenBank/DDBJ databases">
        <title>Comparative Genomics and Metabolomics in the genus Turicibacter.</title>
        <authorList>
            <person name="Maki J."/>
            <person name="Looft T."/>
        </authorList>
    </citation>
    <scope>NUCLEOTIDE SEQUENCE [LARGE SCALE GENOMIC DNA]</scope>
    <source>
        <strain evidence="1 2">MMM721</strain>
    </source>
</reference>
<keyword evidence="1" id="KW-0012">Acyltransferase</keyword>
<keyword evidence="1" id="KW-0808">Transferase</keyword>
<protein>
    <submittedName>
        <fullName evidence="1">Acyltransferase</fullName>
    </submittedName>
</protein>
<dbReference type="GO" id="GO:0016746">
    <property type="term" value="F:acyltransferase activity"/>
    <property type="evidence" value="ECO:0007669"/>
    <property type="project" value="UniProtKB-KW"/>
</dbReference>
<proteinExistence type="predicted"/>
<keyword evidence="2" id="KW-1185">Reference proteome</keyword>